<dbReference type="VEuPathDB" id="FungiDB:C8Q69DRAFT_197882"/>
<dbReference type="GO" id="GO:0016301">
    <property type="term" value="F:kinase activity"/>
    <property type="evidence" value="ECO:0007669"/>
    <property type="project" value="UniProtKB-KW"/>
</dbReference>
<dbReference type="InterPro" id="IPR011009">
    <property type="entry name" value="Kinase-like_dom_sf"/>
</dbReference>
<sequence>MRIRNFHSALQTRFLCLRRNGPRSTRGVAGSVHTPIRYPADELFGYTSGRWIYNEHLRLSERYLKFDVVALKKAIAVACGGISSDIATFSKLSEGGFNRLFQATFKDGRCVIARLPYPSTVPEHYTVASEVATLDYLRLHGICTPEVYAWCSTKTSPVGSEYIIMEKLGGTPLGDTWYSMTPKEQHKIMKQIVEWEARLMSLEFPAYGSLYYRRDLPSERNVPLPSQEDVEFCVGPIAHYSWWHDERSTLNIGRGPWLSSTDIFQAVGERELCWTKNYAKPRLPYERLYREIYHFSKVSPDTHMRNLSDYLKLVPFLGFGAGTALHRPVMRHPDFQPNNILVSDSNEILGLIDWQHSSILPLGLAAGIPKYFQNYGDPESEELRKPQLDLPPNFESLSHSEQASIRETLRKRLVHFLYAAFTGRLNEEHYDAIFDNSVILRQRLFKSAGTPWEGDSVTLRADIIRAIRSWQNLLSADSAVHGEGDPPLSPVQYSERTIQDTLYLDTQQKEADIAMEQMRDALGVDELGWVPNSEYEAAKELAQEIKSKMLEVSETADDVTGVREHFPFDDFDEKN</sequence>
<comment type="caution">
    <text evidence="2">The sequence shown here is derived from an EMBL/GenBank/DDBJ whole genome shotgun (WGS) entry which is preliminary data.</text>
</comment>
<keyword evidence="2" id="KW-0808">Transferase</keyword>
<dbReference type="InterPro" id="IPR002575">
    <property type="entry name" value="Aminoglycoside_PTrfase"/>
</dbReference>
<dbReference type="STRING" id="264951.A0A443HXU3"/>
<gene>
    <name evidence="2" type="ORF">C8Q69DRAFT_197882</name>
</gene>
<accession>A0A443HXU3</accession>
<name>A0A443HXU3_BYSSP</name>
<dbReference type="EMBL" id="RCNU01000003">
    <property type="protein sequence ID" value="RWQ96564.1"/>
    <property type="molecule type" value="Genomic_DNA"/>
</dbReference>
<evidence type="ECO:0000313" key="2">
    <source>
        <dbReference type="EMBL" id="RWQ96564.1"/>
    </source>
</evidence>
<protein>
    <submittedName>
        <fullName evidence="2">Kinase-like domain-containing protein</fullName>
    </submittedName>
</protein>
<dbReference type="Pfam" id="PF01636">
    <property type="entry name" value="APH"/>
    <property type="match status" value="1"/>
</dbReference>
<dbReference type="Gene3D" id="3.90.1200.10">
    <property type="match status" value="1"/>
</dbReference>
<dbReference type="PANTHER" id="PTHR36091">
    <property type="entry name" value="ALTERED INHERITANCE OF MITOCHONDRIA PROTEIN 9, MITOCHONDRIAL"/>
    <property type="match status" value="1"/>
</dbReference>
<dbReference type="GeneID" id="39595322"/>
<evidence type="ECO:0000313" key="3">
    <source>
        <dbReference type="Proteomes" id="UP000283841"/>
    </source>
</evidence>
<feature type="domain" description="Aminoglycoside phosphotransferase" evidence="1">
    <location>
        <begin position="90"/>
        <end position="359"/>
    </location>
</feature>
<keyword evidence="2" id="KW-0418">Kinase</keyword>
<evidence type="ECO:0000259" key="1">
    <source>
        <dbReference type="Pfam" id="PF01636"/>
    </source>
</evidence>
<dbReference type="AlphaFoldDB" id="A0A443HXU3"/>
<dbReference type="SUPFAM" id="SSF56112">
    <property type="entry name" value="Protein kinase-like (PK-like)"/>
    <property type="match status" value="1"/>
</dbReference>
<dbReference type="Gene3D" id="3.30.200.20">
    <property type="entry name" value="Phosphorylase Kinase, domain 1"/>
    <property type="match status" value="1"/>
</dbReference>
<organism evidence="2 3">
    <name type="scientific">Byssochlamys spectabilis</name>
    <name type="common">Paecilomyces variotii</name>
    <dbReference type="NCBI Taxonomy" id="264951"/>
    <lineage>
        <taxon>Eukaryota</taxon>
        <taxon>Fungi</taxon>
        <taxon>Dikarya</taxon>
        <taxon>Ascomycota</taxon>
        <taxon>Pezizomycotina</taxon>
        <taxon>Eurotiomycetes</taxon>
        <taxon>Eurotiomycetidae</taxon>
        <taxon>Eurotiales</taxon>
        <taxon>Thermoascaceae</taxon>
        <taxon>Paecilomyces</taxon>
    </lineage>
</organism>
<proteinExistence type="predicted"/>
<dbReference type="InterPro" id="IPR051035">
    <property type="entry name" value="Mito_inheritance_9"/>
</dbReference>
<keyword evidence="3" id="KW-1185">Reference proteome</keyword>
<reference evidence="2 3" key="1">
    <citation type="journal article" date="2018" name="Front. Microbiol.">
        <title>Genomic and genetic insights into a cosmopolitan fungus, Paecilomyces variotii (Eurotiales).</title>
        <authorList>
            <person name="Urquhart A.S."/>
            <person name="Mondo S.J."/>
            <person name="Makela M.R."/>
            <person name="Hane J.K."/>
            <person name="Wiebenga A."/>
            <person name="He G."/>
            <person name="Mihaltcheva S."/>
            <person name="Pangilinan J."/>
            <person name="Lipzen A."/>
            <person name="Barry K."/>
            <person name="de Vries R.P."/>
            <person name="Grigoriev I.V."/>
            <person name="Idnurm A."/>
        </authorList>
    </citation>
    <scope>NUCLEOTIDE SEQUENCE [LARGE SCALE GENOMIC DNA]</scope>
    <source>
        <strain evidence="2 3">CBS 101075</strain>
    </source>
</reference>
<dbReference type="Proteomes" id="UP000283841">
    <property type="component" value="Unassembled WGS sequence"/>
</dbReference>
<dbReference type="GO" id="GO:0005739">
    <property type="term" value="C:mitochondrion"/>
    <property type="evidence" value="ECO:0007669"/>
    <property type="project" value="TreeGrafter"/>
</dbReference>
<dbReference type="RefSeq" id="XP_028486209.1">
    <property type="nucleotide sequence ID" value="XM_028626045.1"/>
</dbReference>
<dbReference type="PANTHER" id="PTHR36091:SF2">
    <property type="entry name" value="AMINOGLYCOSIDE PHOSPHOTRANSFERASE DOMAIN-CONTAINING PROTEIN"/>
    <property type="match status" value="1"/>
</dbReference>